<name>A0A557SXL5_9ARCH</name>
<dbReference type="Gene3D" id="3.40.50.720">
    <property type="entry name" value="NAD(P)-binding Rossmann-like Domain"/>
    <property type="match status" value="1"/>
</dbReference>
<dbReference type="Proteomes" id="UP000315289">
    <property type="component" value="Unassembled WGS sequence"/>
</dbReference>
<evidence type="ECO:0000256" key="4">
    <source>
        <dbReference type="ARBA" id="ARBA00013120"/>
    </source>
</evidence>
<dbReference type="InterPro" id="IPR000319">
    <property type="entry name" value="Asp-semialdehyde_DH_CS"/>
</dbReference>
<dbReference type="EC" id="1.2.1.11" evidence="4"/>
<evidence type="ECO:0000256" key="3">
    <source>
        <dbReference type="ARBA" id="ARBA00010584"/>
    </source>
</evidence>
<dbReference type="GO" id="GO:0050661">
    <property type="term" value="F:NADP binding"/>
    <property type="evidence" value="ECO:0007669"/>
    <property type="project" value="InterPro"/>
</dbReference>
<keyword evidence="5" id="KW-0028">Amino-acid biosynthesis</keyword>
<dbReference type="SMART" id="SM00859">
    <property type="entry name" value="Semialdhyde_dh"/>
    <property type="match status" value="1"/>
</dbReference>
<dbReference type="UniPathway" id="UPA00034">
    <property type="reaction ID" value="UER00016"/>
</dbReference>
<dbReference type="GO" id="GO:0009088">
    <property type="term" value="P:threonine biosynthetic process"/>
    <property type="evidence" value="ECO:0007669"/>
    <property type="project" value="UniProtKB-UniPathway"/>
</dbReference>
<dbReference type="NCBIfam" id="NF006416">
    <property type="entry name" value="PRK08664.1"/>
    <property type="match status" value="1"/>
</dbReference>
<evidence type="ECO:0000256" key="8">
    <source>
        <dbReference type="ARBA" id="ARBA00023002"/>
    </source>
</evidence>
<evidence type="ECO:0000259" key="11">
    <source>
        <dbReference type="SMART" id="SM00859"/>
    </source>
</evidence>
<dbReference type="CDD" id="cd18130">
    <property type="entry name" value="ASADH_C_arch_fung_like"/>
    <property type="match status" value="1"/>
</dbReference>
<keyword evidence="13" id="KW-1185">Reference proteome</keyword>
<dbReference type="InterPro" id="IPR012280">
    <property type="entry name" value="Semialdhyde_DH_dimer_dom"/>
</dbReference>
<sequence length="366" mass="40742">MSNAFNMLKVALIGSTGAVGQEFVVALDKHPWFNLTHIVSSERSAGKKYIDAIRDPQSGILKWHNREQVPEYVRDKIVSKIDDINPKEFDLIFTALESDDAQTIEPKLAVHVPVISTAAAFRYENDVPILIPGINDEHADLLKKQQEERQWNGFIAPLPNCTTTGLAITLKPLIESFGVKSVFMTSMQALSGAGRSPGVIALDILDNVIPYIPKEEEKVQIETKKILGRYDRESKEISVNDVKVSCTCTRVPVSDGHTEVVFVETIENADPSSVKKKMMEFSDNVSIKNLPTAPRDYIVVNDDPTRPQPRVDREINDGMTTVVGRLRKDSVFDNGIKYVLLTHNEKMGSAKGAVLLAELFKTKKII</sequence>
<dbReference type="SUPFAM" id="SSF51735">
    <property type="entry name" value="NAD(P)-binding Rossmann-fold domains"/>
    <property type="match status" value="1"/>
</dbReference>
<dbReference type="AlphaFoldDB" id="A0A557SXL5"/>
<feature type="domain" description="Semialdehyde dehydrogenase NAD-binding" evidence="11">
    <location>
        <begin position="9"/>
        <end position="142"/>
    </location>
</feature>
<dbReference type="GO" id="GO:0009086">
    <property type="term" value="P:methionine biosynthetic process"/>
    <property type="evidence" value="ECO:0007669"/>
    <property type="project" value="UniProtKB-KW"/>
</dbReference>
<evidence type="ECO:0000313" key="13">
    <source>
        <dbReference type="Proteomes" id="UP000315289"/>
    </source>
</evidence>
<dbReference type="InterPro" id="IPR000534">
    <property type="entry name" value="Semialdehyde_DH_NAD-bd"/>
</dbReference>
<evidence type="ECO:0000256" key="5">
    <source>
        <dbReference type="ARBA" id="ARBA00022605"/>
    </source>
</evidence>
<keyword evidence="7" id="KW-0521">NADP</keyword>
<dbReference type="Pfam" id="PF02774">
    <property type="entry name" value="Semialdhyde_dhC"/>
    <property type="match status" value="1"/>
</dbReference>
<dbReference type="GO" id="GO:0051287">
    <property type="term" value="F:NAD binding"/>
    <property type="evidence" value="ECO:0007669"/>
    <property type="project" value="InterPro"/>
</dbReference>
<dbReference type="PIRSF" id="PIRSF000148">
    <property type="entry name" value="ASA_dh"/>
    <property type="match status" value="1"/>
</dbReference>
<dbReference type="GO" id="GO:0046983">
    <property type="term" value="F:protein dimerization activity"/>
    <property type="evidence" value="ECO:0007669"/>
    <property type="project" value="InterPro"/>
</dbReference>
<gene>
    <name evidence="12" type="primary">asd</name>
    <name evidence="12" type="ORF">NARC_30064</name>
</gene>
<reference evidence="12 13" key="1">
    <citation type="journal article" date="2019" name="Front. Microbiol.">
        <title>Ammonia Oxidation by the Arctic Terrestrial Thaumarchaeote Candidatus Nitrosocosmicus arcticus Is Stimulated by Increasing Temperatures.</title>
        <authorList>
            <person name="Alves R.J.E."/>
            <person name="Kerou M."/>
            <person name="Zappe A."/>
            <person name="Bittner R."/>
            <person name="Abby S.S."/>
            <person name="Schmidt H.A."/>
            <person name="Pfeifer K."/>
            <person name="Schleper C."/>
        </authorList>
    </citation>
    <scope>NUCLEOTIDE SEQUENCE [LARGE SCALE GENOMIC DNA]</scope>
    <source>
        <strain evidence="12 13">Kfb</strain>
    </source>
</reference>
<dbReference type="CDD" id="cd02315">
    <property type="entry name" value="ScASADH_like_N"/>
    <property type="match status" value="1"/>
</dbReference>
<dbReference type="Gene3D" id="3.30.360.10">
    <property type="entry name" value="Dihydrodipicolinate Reductase, domain 2"/>
    <property type="match status" value="1"/>
</dbReference>
<evidence type="ECO:0000256" key="7">
    <source>
        <dbReference type="ARBA" id="ARBA00022857"/>
    </source>
</evidence>
<evidence type="ECO:0000256" key="10">
    <source>
        <dbReference type="PIRSR" id="PIRSR000148-1"/>
    </source>
</evidence>
<dbReference type="NCBIfam" id="TIGR00978">
    <property type="entry name" value="asd_EA"/>
    <property type="match status" value="1"/>
</dbReference>
<dbReference type="EMBL" id="VOAH01000003">
    <property type="protein sequence ID" value="TVP41350.1"/>
    <property type="molecule type" value="Genomic_DNA"/>
</dbReference>
<dbReference type="UniPathway" id="UPA00050">
    <property type="reaction ID" value="UER00463"/>
</dbReference>
<dbReference type="Pfam" id="PF01118">
    <property type="entry name" value="Semialdhyde_dh"/>
    <property type="match status" value="1"/>
</dbReference>
<dbReference type="PROSITE" id="PS01103">
    <property type="entry name" value="ASD"/>
    <property type="match status" value="1"/>
</dbReference>
<keyword evidence="9" id="KW-0486">Methionine biosynthesis</keyword>
<accession>A0A557SXL5</accession>
<dbReference type="GO" id="GO:0009089">
    <property type="term" value="P:lysine biosynthetic process via diaminopimelate"/>
    <property type="evidence" value="ECO:0007669"/>
    <property type="project" value="UniProtKB-UniPathway"/>
</dbReference>
<evidence type="ECO:0000256" key="6">
    <source>
        <dbReference type="ARBA" id="ARBA00022697"/>
    </source>
</evidence>
<feature type="active site" description="Acyl-thioester intermediate" evidence="10">
    <location>
        <position position="161"/>
    </location>
</feature>
<dbReference type="GO" id="GO:0004073">
    <property type="term" value="F:aspartate-semialdehyde dehydrogenase activity"/>
    <property type="evidence" value="ECO:0007669"/>
    <property type="project" value="UniProtKB-EC"/>
</dbReference>
<evidence type="ECO:0000256" key="1">
    <source>
        <dbReference type="ARBA" id="ARBA00005021"/>
    </source>
</evidence>
<comment type="similarity">
    <text evidence="3">Belongs to the aspartate-semialdehyde dehydrogenase family.</text>
</comment>
<evidence type="ECO:0000256" key="9">
    <source>
        <dbReference type="ARBA" id="ARBA00023167"/>
    </source>
</evidence>
<comment type="pathway">
    <text evidence="2">Amino-acid biosynthesis; L-threonine biosynthesis; L-threonine from L-aspartate: step 2/5.</text>
</comment>
<dbReference type="InterPro" id="IPR051823">
    <property type="entry name" value="ASADH-related"/>
</dbReference>
<keyword evidence="8 12" id="KW-0560">Oxidoreductase</keyword>
<dbReference type="InterPro" id="IPR036291">
    <property type="entry name" value="NAD(P)-bd_dom_sf"/>
</dbReference>
<evidence type="ECO:0000256" key="2">
    <source>
        <dbReference type="ARBA" id="ARBA00005097"/>
    </source>
</evidence>
<organism evidence="12 13">
    <name type="scientific">Candidatus Nitrosocosmicus arcticus</name>
    <dbReference type="NCBI Taxonomy" id="2035267"/>
    <lineage>
        <taxon>Archaea</taxon>
        <taxon>Nitrososphaerota</taxon>
        <taxon>Nitrososphaeria</taxon>
        <taxon>Nitrososphaerales</taxon>
        <taxon>Nitrososphaeraceae</taxon>
        <taxon>Candidatus Nitrosocosmicus</taxon>
    </lineage>
</organism>
<dbReference type="PANTHER" id="PTHR46718:SF1">
    <property type="entry name" value="ASPARTATE-SEMIALDEHYDE DEHYDROGENASE"/>
    <property type="match status" value="1"/>
</dbReference>
<dbReference type="SUPFAM" id="SSF55347">
    <property type="entry name" value="Glyceraldehyde-3-phosphate dehydrogenase-like, C-terminal domain"/>
    <property type="match status" value="1"/>
</dbReference>
<proteinExistence type="inferred from homology"/>
<dbReference type="RefSeq" id="WP_261377752.1">
    <property type="nucleotide sequence ID" value="NZ_ML675579.1"/>
</dbReference>
<dbReference type="UniPathway" id="UPA00051">
    <property type="reaction ID" value="UER00464"/>
</dbReference>
<dbReference type="PANTHER" id="PTHR46718">
    <property type="entry name" value="ASPARTATE-SEMIALDEHYDE DEHYDROGENASE"/>
    <property type="match status" value="1"/>
</dbReference>
<dbReference type="InterPro" id="IPR005676">
    <property type="entry name" value="Asp_semi-ald_DH_pep-lack"/>
</dbReference>
<comment type="caution">
    <text evidence="12">The sequence shown here is derived from an EMBL/GenBank/DDBJ whole genome shotgun (WGS) entry which is preliminary data.</text>
</comment>
<protein>
    <recommendedName>
        <fullName evidence="4">aspartate-semialdehyde dehydrogenase</fullName>
        <ecNumber evidence="4">1.2.1.11</ecNumber>
    </recommendedName>
</protein>
<feature type="active site" description="Proton acceptor" evidence="10">
    <location>
        <position position="257"/>
    </location>
</feature>
<comment type="pathway">
    <text evidence="1">Amino-acid biosynthesis; L-methionine biosynthesis via de novo pathway; L-homoserine from L-aspartate: step 2/3.</text>
</comment>
<keyword evidence="6" id="KW-0791">Threonine biosynthesis</keyword>
<evidence type="ECO:0000313" key="12">
    <source>
        <dbReference type="EMBL" id="TVP41350.1"/>
    </source>
</evidence>